<evidence type="ECO:0000256" key="7">
    <source>
        <dbReference type="HAMAP-Rule" id="MF_00020"/>
    </source>
</evidence>
<reference evidence="9" key="1">
    <citation type="submission" date="2020-10" db="EMBL/GenBank/DDBJ databases">
        <authorList>
            <person name="Gilroy R."/>
        </authorList>
    </citation>
    <scope>NUCLEOTIDE SEQUENCE</scope>
    <source>
        <strain evidence="9">ChiGjej1B1-1684</strain>
    </source>
</reference>
<dbReference type="GO" id="GO:0005737">
    <property type="term" value="C:cytoplasm"/>
    <property type="evidence" value="ECO:0007669"/>
    <property type="project" value="UniProtKB-SubCell"/>
</dbReference>
<comment type="cofactor">
    <cofactor evidence="7">
        <name>Mg(2+)</name>
        <dbReference type="ChEBI" id="CHEBI:18420"/>
    </cofactor>
    <cofactor evidence="7">
        <name>Mn(2+)</name>
        <dbReference type="ChEBI" id="CHEBI:29035"/>
    </cofactor>
    <text evidence="7">Mg(2+). Can also accept Mn(2+).</text>
</comment>
<dbReference type="GO" id="GO:0000287">
    <property type="term" value="F:magnesium ion binding"/>
    <property type="evidence" value="ECO:0007669"/>
    <property type="project" value="UniProtKB-UniRule"/>
</dbReference>
<evidence type="ECO:0000256" key="8">
    <source>
        <dbReference type="RuleBase" id="RU003835"/>
    </source>
</evidence>
<evidence type="ECO:0000256" key="6">
    <source>
        <dbReference type="ARBA" id="ARBA00022840"/>
    </source>
</evidence>
<accession>A0A9D1S7U1</accession>
<gene>
    <name evidence="7" type="primary">ackA</name>
    <name evidence="9" type="ORF">IAD22_01640</name>
</gene>
<feature type="binding site" evidence="7">
    <location>
        <begin position="332"/>
        <end position="336"/>
    </location>
    <ligand>
        <name>ATP</name>
        <dbReference type="ChEBI" id="CHEBI:30616"/>
    </ligand>
</feature>
<dbReference type="PROSITE" id="PS01075">
    <property type="entry name" value="ACETATE_KINASE_1"/>
    <property type="match status" value="1"/>
</dbReference>
<comment type="function">
    <text evidence="7">Catalyzes the formation of acetyl phosphate from acetate and ATP. Can also catalyze the reverse reaction.</text>
</comment>
<keyword evidence="7" id="KW-0460">Magnesium</keyword>
<dbReference type="InterPro" id="IPR043129">
    <property type="entry name" value="ATPase_NBD"/>
</dbReference>
<dbReference type="GO" id="GO:0005524">
    <property type="term" value="F:ATP binding"/>
    <property type="evidence" value="ECO:0007669"/>
    <property type="project" value="UniProtKB-KW"/>
</dbReference>
<keyword evidence="7" id="KW-0479">Metal-binding</keyword>
<feature type="binding site" evidence="7">
    <location>
        <position position="7"/>
    </location>
    <ligand>
        <name>Mg(2+)</name>
        <dbReference type="ChEBI" id="CHEBI:18420"/>
    </ligand>
</feature>
<dbReference type="PANTHER" id="PTHR21060">
    <property type="entry name" value="ACETATE KINASE"/>
    <property type="match status" value="1"/>
</dbReference>
<feature type="binding site" evidence="7">
    <location>
        <begin position="284"/>
        <end position="286"/>
    </location>
    <ligand>
        <name>ATP</name>
        <dbReference type="ChEBI" id="CHEBI:30616"/>
    </ligand>
</feature>
<feature type="binding site" evidence="7">
    <location>
        <position position="14"/>
    </location>
    <ligand>
        <name>ATP</name>
        <dbReference type="ChEBI" id="CHEBI:30616"/>
    </ligand>
</feature>
<feature type="binding site" evidence="7">
    <location>
        <begin position="209"/>
        <end position="213"/>
    </location>
    <ligand>
        <name>ATP</name>
        <dbReference type="ChEBI" id="CHEBI:30616"/>
    </ligand>
</feature>
<dbReference type="PANTHER" id="PTHR21060:SF15">
    <property type="entry name" value="ACETATE KINASE-RELATED"/>
    <property type="match status" value="1"/>
</dbReference>
<evidence type="ECO:0000256" key="5">
    <source>
        <dbReference type="ARBA" id="ARBA00022777"/>
    </source>
</evidence>
<dbReference type="PRINTS" id="PR00471">
    <property type="entry name" value="ACETATEKNASE"/>
</dbReference>
<protein>
    <recommendedName>
        <fullName evidence="7">Acetate kinase</fullName>
        <ecNumber evidence="7">2.7.2.1</ecNumber>
    </recommendedName>
    <alternativeName>
        <fullName evidence="7">Acetokinase</fullName>
    </alternativeName>
</protein>
<comment type="similarity">
    <text evidence="1 7 8">Belongs to the acetokinase family.</text>
</comment>
<dbReference type="Gene3D" id="3.30.420.40">
    <property type="match status" value="2"/>
</dbReference>
<evidence type="ECO:0000256" key="3">
    <source>
        <dbReference type="ARBA" id="ARBA00022679"/>
    </source>
</evidence>
<comment type="pathway">
    <text evidence="7">Metabolic intermediate biosynthesis; acetyl-CoA biosynthesis; acetyl-CoA from acetate: step 1/2.</text>
</comment>
<dbReference type="EMBL" id="DVNG01000023">
    <property type="protein sequence ID" value="HIU49702.1"/>
    <property type="molecule type" value="Genomic_DNA"/>
</dbReference>
<keyword evidence="3 7" id="KW-0808">Transferase</keyword>
<feature type="binding site" evidence="7">
    <location>
        <position position="91"/>
    </location>
    <ligand>
        <name>substrate</name>
    </ligand>
</feature>
<name>A0A9D1S7U1_9FIRM</name>
<evidence type="ECO:0000313" key="9">
    <source>
        <dbReference type="EMBL" id="HIU49702.1"/>
    </source>
</evidence>
<keyword evidence="6 7" id="KW-0067">ATP-binding</keyword>
<sequence length="404" mass="43945">MKILVINAGSSSLKYQLIDMENEQVIAKGNCERIGMDGSFIGHKTFDGRSRTDTVPMPDHRSAFMQVKKALTDPEVGVITDLHEVSAVGHRIVQGGALFSKSVLVDEKVIKGIESLIPLAPLHNKGHVQAIRACRDVFGLDVPEVVVFDTAFHSTMPPKAYMYAIPYEYYEKYQVRRYGFHGTSHRYVSGEMAKILGRDIKELKLITCHIGNGSSITAIDKGKVIDTSMGLTPLDGFMMGSRSGSLDPSVVTFIAEKENLTPQEMNEILNKKSGLLGISGVSSDDRDVTSAEKSGNKHAQLAHEMLYYQIAKTIGGYYVALGGCDGIVFTAGLGEHQSPLRAAVCNYLKCLGVSLDAAANDSAKSGENVCITDITSKIPVYIIPTNEELVIARDTRDIVEGLKK</sequence>
<dbReference type="Pfam" id="PF00871">
    <property type="entry name" value="Acetate_kinase"/>
    <property type="match status" value="1"/>
</dbReference>
<dbReference type="GO" id="GO:0008776">
    <property type="term" value="F:acetate kinase activity"/>
    <property type="evidence" value="ECO:0007669"/>
    <property type="project" value="UniProtKB-UniRule"/>
</dbReference>
<evidence type="ECO:0000256" key="2">
    <source>
        <dbReference type="ARBA" id="ARBA00022490"/>
    </source>
</evidence>
<dbReference type="PIRSF" id="PIRSF000722">
    <property type="entry name" value="Acetate_prop_kin"/>
    <property type="match status" value="1"/>
</dbReference>
<feature type="binding site" evidence="7">
    <location>
        <position position="387"/>
    </location>
    <ligand>
        <name>Mg(2+)</name>
        <dbReference type="ChEBI" id="CHEBI:18420"/>
    </ligand>
</feature>
<dbReference type="InterPro" id="IPR023865">
    <property type="entry name" value="Aliphatic_acid_kinase_CS"/>
</dbReference>
<keyword evidence="5 7" id="KW-0418">Kinase</keyword>
<feature type="active site" description="Proton donor/acceptor" evidence="7">
    <location>
        <position position="149"/>
    </location>
</feature>
<dbReference type="EC" id="2.7.2.1" evidence="7"/>
<evidence type="ECO:0000256" key="1">
    <source>
        <dbReference type="ARBA" id="ARBA00008748"/>
    </source>
</evidence>
<dbReference type="SUPFAM" id="SSF53067">
    <property type="entry name" value="Actin-like ATPase domain"/>
    <property type="match status" value="2"/>
</dbReference>
<dbReference type="InterPro" id="IPR000890">
    <property type="entry name" value="Aliphatic_acid_kin_short-chain"/>
</dbReference>
<dbReference type="CDD" id="cd24010">
    <property type="entry name" value="ASKHA_NBD_AcK_PK"/>
    <property type="match status" value="1"/>
</dbReference>
<comment type="caution">
    <text evidence="9">The sequence shown here is derived from an EMBL/GenBank/DDBJ whole genome shotgun (WGS) entry which is preliminary data.</text>
</comment>
<feature type="site" description="Transition state stabilizer" evidence="7">
    <location>
        <position position="242"/>
    </location>
</feature>
<proteinExistence type="inferred from homology"/>
<keyword evidence="4 7" id="KW-0547">Nucleotide-binding</keyword>
<comment type="subunit">
    <text evidence="7">Homodimer.</text>
</comment>
<evidence type="ECO:0000256" key="4">
    <source>
        <dbReference type="ARBA" id="ARBA00022741"/>
    </source>
</evidence>
<evidence type="ECO:0000313" key="10">
    <source>
        <dbReference type="Proteomes" id="UP000824118"/>
    </source>
</evidence>
<dbReference type="Proteomes" id="UP000824118">
    <property type="component" value="Unassembled WGS sequence"/>
</dbReference>
<dbReference type="GO" id="GO:0006085">
    <property type="term" value="P:acetyl-CoA biosynthetic process"/>
    <property type="evidence" value="ECO:0007669"/>
    <property type="project" value="UniProtKB-UniRule"/>
</dbReference>
<dbReference type="PROSITE" id="PS01076">
    <property type="entry name" value="ACETATE_KINASE_2"/>
    <property type="match status" value="1"/>
</dbReference>
<comment type="subcellular location">
    <subcellularLocation>
        <location evidence="7">Cytoplasm</location>
    </subcellularLocation>
</comment>
<feature type="site" description="Transition state stabilizer" evidence="7">
    <location>
        <position position="181"/>
    </location>
</feature>
<dbReference type="HAMAP" id="MF_00020">
    <property type="entry name" value="Acetate_kinase"/>
    <property type="match status" value="1"/>
</dbReference>
<dbReference type="InterPro" id="IPR004372">
    <property type="entry name" value="Ac/propionate_kinase"/>
</dbReference>
<organism evidence="9 10">
    <name type="scientific">Candidatus Limousia pullorum</name>
    <dbReference type="NCBI Taxonomy" id="2840860"/>
    <lineage>
        <taxon>Bacteria</taxon>
        <taxon>Bacillati</taxon>
        <taxon>Bacillota</taxon>
        <taxon>Clostridia</taxon>
        <taxon>Eubacteriales</taxon>
        <taxon>Oscillospiraceae</taxon>
        <taxon>Oscillospiraceae incertae sedis</taxon>
        <taxon>Candidatus Limousia</taxon>
    </lineage>
</organism>
<dbReference type="GO" id="GO:0006083">
    <property type="term" value="P:acetate metabolic process"/>
    <property type="evidence" value="ECO:0007669"/>
    <property type="project" value="TreeGrafter"/>
</dbReference>
<comment type="catalytic activity">
    <reaction evidence="7">
        <text>acetate + ATP = acetyl phosphate + ADP</text>
        <dbReference type="Rhea" id="RHEA:11352"/>
        <dbReference type="ChEBI" id="CHEBI:22191"/>
        <dbReference type="ChEBI" id="CHEBI:30089"/>
        <dbReference type="ChEBI" id="CHEBI:30616"/>
        <dbReference type="ChEBI" id="CHEBI:456216"/>
        <dbReference type="EC" id="2.7.2.1"/>
    </reaction>
</comment>
<reference evidence="9" key="2">
    <citation type="journal article" date="2021" name="PeerJ">
        <title>Extensive microbial diversity within the chicken gut microbiome revealed by metagenomics and culture.</title>
        <authorList>
            <person name="Gilroy R."/>
            <person name="Ravi A."/>
            <person name="Getino M."/>
            <person name="Pursley I."/>
            <person name="Horton D.L."/>
            <person name="Alikhan N.F."/>
            <person name="Baker D."/>
            <person name="Gharbi K."/>
            <person name="Hall N."/>
            <person name="Watson M."/>
            <person name="Adriaenssens E.M."/>
            <person name="Foster-Nyarko E."/>
            <person name="Jarju S."/>
            <person name="Secka A."/>
            <person name="Antonio M."/>
            <person name="Oren A."/>
            <person name="Chaudhuri R.R."/>
            <person name="La Ragione R."/>
            <person name="Hildebrand F."/>
            <person name="Pallen M.J."/>
        </authorList>
    </citation>
    <scope>NUCLEOTIDE SEQUENCE</scope>
    <source>
        <strain evidence="9">ChiGjej1B1-1684</strain>
    </source>
</reference>
<dbReference type="NCBIfam" id="TIGR00016">
    <property type="entry name" value="ackA"/>
    <property type="match status" value="1"/>
</dbReference>
<dbReference type="AlphaFoldDB" id="A0A9D1S7U1"/>
<keyword evidence="2 7" id="KW-0963">Cytoplasm</keyword>